<reference evidence="2" key="1">
    <citation type="submission" date="2022-11" db="UniProtKB">
        <authorList>
            <consortium name="WormBaseParasite"/>
        </authorList>
    </citation>
    <scope>IDENTIFICATION</scope>
</reference>
<sequence length="265" mass="30460">MRQIWSGVPMNSDCGKQLASTRELINTLPTNLKLKIAEFGEIEDKYRTNFFVELLPEEKAEFGIILKNMSLSATEKTEVLREWGRDRLSVAAFENFEEYLSVFIEKDKKFQEKVKNLSPEARKVYDRIQEIRREKQTLLSKLTEKAKKELAALFRSECSSHGPHNLKVQRDENYKQHQKDDSIESELRCFGVPSSLPLAMYTSLTKRYGREPPSTTPSATKLPSSEESKESMVDPLSLLPSPPSTGQKLFTLLLQRVKYLKPPQN</sequence>
<name>A0AC34GT25_9BILA</name>
<proteinExistence type="predicted"/>
<protein>
    <submittedName>
        <fullName evidence="2">Uncharacterized protein</fullName>
    </submittedName>
</protein>
<organism evidence="1 2">
    <name type="scientific">Panagrolaimus sp. ES5</name>
    <dbReference type="NCBI Taxonomy" id="591445"/>
    <lineage>
        <taxon>Eukaryota</taxon>
        <taxon>Metazoa</taxon>
        <taxon>Ecdysozoa</taxon>
        <taxon>Nematoda</taxon>
        <taxon>Chromadorea</taxon>
        <taxon>Rhabditida</taxon>
        <taxon>Tylenchina</taxon>
        <taxon>Panagrolaimomorpha</taxon>
        <taxon>Panagrolaimoidea</taxon>
        <taxon>Panagrolaimidae</taxon>
        <taxon>Panagrolaimus</taxon>
    </lineage>
</organism>
<accession>A0AC34GT25</accession>
<dbReference type="WBParaSite" id="ES5_v2.g7705.t1">
    <property type="protein sequence ID" value="ES5_v2.g7705.t1"/>
    <property type="gene ID" value="ES5_v2.g7705"/>
</dbReference>
<dbReference type="Proteomes" id="UP000887579">
    <property type="component" value="Unplaced"/>
</dbReference>
<evidence type="ECO:0000313" key="1">
    <source>
        <dbReference type="Proteomes" id="UP000887579"/>
    </source>
</evidence>
<evidence type="ECO:0000313" key="2">
    <source>
        <dbReference type="WBParaSite" id="ES5_v2.g7705.t1"/>
    </source>
</evidence>